<dbReference type="EMBL" id="CP034669">
    <property type="protein sequence ID" value="QAT83073.1"/>
    <property type="molecule type" value="Genomic_DNA"/>
</dbReference>
<accession>A0A410RMK1</accession>
<keyword evidence="1" id="KW-1133">Transmembrane helix</keyword>
<keyword evidence="1" id="KW-0472">Membrane</keyword>
<keyword evidence="1" id="KW-0812">Transmembrane</keyword>
<feature type="transmembrane region" description="Helical" evidence="1">
    <location>
        <begin position="28"/>
        <end position="47"/>
    </location>
</feature>
<dbReference type="Proteomes" id="UP000288758">
    <property type="component" value="Chromosome"/>
</dbReference>
<gene>
    <name evidence="2" type="ORF">EJ065_1473</name>
</gene>
<feature type="transmembrane region" description="Helical" evidence="1">
    <location>
        <begin position="121"/>
        <end position="150"/>
    </location>
</feature>
<feature type="transmembrane region" description="Helical" evidence="1">
    <location>
        <begin position="84"/>
        <end position="109"/>
    </location>
</feature>
<proteinExistence type="predicted"/>
<sequence length="162" mass="17412">MDDTQGLPPAPDLDPARAKAAQDLKVPALLMMGMGGLWVLYSLFGLYRTLSPAGMEQLQGAVEKALAVYPPELRVQMREILSHFLSPAFLTLSALPGVCLNGLVVFGAWKMKNLQLHGLAMTVAIICCIPCCGPGWGLGLIPGIWSLVVLNRPQVKAAFRSK</sequence>
<dbReference type="RefSeq" id="WP_128795283.1">
    <property type="nucleotide sequence ID" value="NZ_CP034669.1"/>
</dbReference>
<evidence type="ECO:0000313" key="3">
    <source>
        <dbReference type="Proteomes" id="UP000288758"/>
    </source>
</evidence>
<evidence type="ECO:0000256" key="1">
    <source>
        <dbReference type="SAM" id="Phobius"/>
    </source>
</evidence>
<protein>
    <submittedName>
        <fullName evidence="2">Uncharacterized protein</fullName>
    </submittedName>
</protein>
<dbReference type="AlphaFoldDB" id="A0A410RMK1"/>
<reference evidence="2 3" key="1">
    <citation type="submission" date="2018-12" db="EMBL/GenBank/DDBJ databases">
        <title>Complete Genome Sequence of the Corallopyronin A producing Myxobacterium Corallococcus coralloides B035.</title>
        <authorList>
            <person name="Bouhired S.M."/>
            <person name="Rupp O."/>
            <person name="Blom J."/>
            <person name="Schaeberle T.F."/>
            <person name="Kehraus S."/>
            <person name="Schiefer A."/>
            <person name="Pfarr K."/>
            <person name="Goesmann A."/>
            <person name="Hoerauf A."/>
            <person name="Koenig G.M."/>
        </authorList>
    </citation>
    <scope>NUCLEOTIDE SEQUENCE [LARGE SCALE GENOMIC DNA]</scope>
    <source>
        <strain evidence="2 3">B035</strain>
    </source>
</reference>
<evidence type="ECO:0000313" key="2">
    <source>
        <dbReference type="EMBL" id="QAT83073.1"/>
    </source>
</evidence>
<name>A0A410RMK1_CORCK</name>
<organism evidence="2 3">
    <name type="scientific">Corallococcus coralloides</name>
    <name type="common">Myxococcus coralloides</name>
    <dbReference type="NCBI Taxonomy" id="184914"/>
    <lineage>
        <taxon>Bacteria</taxon>
        <taxon>Pseudomonadati</taxon>
        <taxon>Myxococcota</taxon>
        <taxon>Myxococcia</taxon>
        <taxon>Myxococcales</taxon>
        <taxon>Cystobacterineae</taxon>
        <taxon>Myxococcaceae</taxon>
        <taxon>Corallococcus</taxon>
    </lineage>
</organism>